<proteinExistence type="predicted"/>
<organism evidence="6 7">
    <name type="scientific">Jaminaea rosea</name>
    <dbReference type="NCBI Taxonomy" id="1569628"/>
    <lineage>
        <taxon>Eukaryota</taxon>
        <taxon>Fungi</taxon>
        <taxon>Dikarya</taxon>
        <taxon>Basidiomycota</taxon>
        <taxon>Ustilaginomycotina</taxon>
        <taxon>Exobasidiomycetes</taxon>
        <taxon>Microstromatales</taxon>
        <taxon>Microstromatales incertae sedis</taxon>
        <taxon>Jaminaea</taxon>
    </lineage>
</organism>
<dbReference type="InterPro" id="IPR007568">
    <property type="entry name" value="RTA1"/>
</dbReference>
<feature type="transmembrane region" description="Helical" evidence="5">
    <location>
        <begin position="255"/>
        <end position="274"/>
    </location>
</feature>
<evidence type="ECO:0008006" key="8">
    <source>
        <dbReference type="Google" id="ProtNLM"/>
    </source>
</evidence>
<keyword evidence="7" id="KW-1185">Reference proteome</keyword>
<reference evidence="6 7" key="1">
    <citation type="journal article" date="2018" name="Mol. Biol. Evol.">
        <title>Broad Genomic Sampling Reveals a Smut Pathogenic Ancestry of the Fungal Clade Ustilaginomycotina.</title>
        <authorList>
            <person name="Kijpornyongpan T."/>
            <person name="Mondo S.J."/>
            <person name="Barry K."/>
            <person name="Sandor L."/>
            <person name="Lee J."/>
            <person name="Lipzen A."/>
            <person name="Pangilinan J."/>
            <person name="LaButti K."/>
            <person name="Hainaut M."/>
            <person name="Henrissat B."/>
            <person name="Grigoriev I.V."/>
            <person name="Spatafora J.W."/>
            <person name="Aime M.C."/>
        </authorList>
    </citation>
    <scope>NUCLEOTIDE SEQUENCE [LARGE SCALE GENOMIC DNA]</scope>
    <source>
        <strain evidence="6 7">MCA 5214</strain>
    </source>
</reference>
<evidence type="ECO:0000256" key="2">
    <source>
        <dbReference type="ARBA" id="ARBA00022692"/>
    </source>
</evidence>
<keyword evidence="2 5" id="KW-0812">Transmembrane</keyword>
<sequence length="301" mass="32463">MPRPVNPRQPPGDGETGINIYGYTPSLSLAVAALVLFGIVVVGNVAWAVRFGKKTRVYHGLIAFAAAMEIVGFAFRLRSHSNPFLLIPFVLQYFMIVVAPVFFSAAIYLSLSIIIASDARAAASLPFGLKPRAILATFVTVDAVTTVLQVAGAALIGVGYSRIADGETPPLTPENANKILTAGLAVQTCFFGIFIALFTSFCVKGWRKYKWHSPDMMLLASITVASLLLWMRIIFRLAETAAGVDSDISQDEGLFLIEFEGSCIAMLLLTAVPLEWRLRKQKRGLSEKASPDAPESVPAGP</sequence>
<dbReference type="OrthoDB" id="3358017at2759"/>
<evidence type="ECO:0000313" key="6">
    <source>
        <dbReference type="EMBL" id="PWN25389.1"/>
    </source>
</evidence>
<evidence type="ECO:0000256" key="1">
    <source>
        <dbReference type="ARBA" id="ARBA00004141"/>
    </source>
</evidence>
<keyword evidence="4 5" id="KW-0472">Membrane</keyword>
<evidence type="ECO:0000256" key="5">
    <source>
        <dbReference type="SAM" id="Phobius"/>
    </source>
</evidence>
<feature type="transmembrane region" description="Helical" evidence="5">
    <location>
        <begin position="134"/>
        <end position="159"/>
    </location>
</feature>
<feature type="transmembrane region" description="Helical" evidence="5">
    <location>
        <begin position="57"/>
        <end position="77"/>
    </location>
</feature>
<gene>
    <name evidence="6" type="ORF">BDZ90DRAFT_262436</name>
</gene>
<keyword evidence="3 5" id="KW-1133">Transmembrane helix</keyword>
<dbReference type="PANTHER" id="PTHR31465">
    <property type="entry name" value="PROTEIN RTA1-RELATED"/>
    <property type="match status" value="1"/>
</dbReference>
<evidence type="ECO:0000313" key="7">
    <source>
        <dbReference type="Proteomes" id="UP000245884"/>
    </source>
</evidence>
<name>A0A316UJJ4_9BASI</name>
<feature type="transmembrane region" description="Helical" evidence="5">
    <location>
        <begin position="215"/>
        <end position="235"/>
    </location>
</feature>
<dbReference type="RefSeq" id="XP_025360001.1">
    <property type="nucleotide sequence ID" value="XM_025508482.1"/>
</dbReference>
<dbReference type="Pfam" id="PF04479">
    <property type="entry name" value="RTA1"/>
    <property type="match status" value="1"/>
</dbReference>
<evidence type="ECO:0000256" key="4">
    <source>
        <dbReference type="ARBA" id="ARBA00023136"/>
    </source>
</evidence>
<dbReference type="GeneID" id="37030305"/>
<feature type="transmembrane region" description="Helical" evidence="5">
    <location>
        <begin position="89"/>
        <end position="114"/>
    </location>
</feature>
<evidence type="ECO:0000256" key="3">
    <source>
        <dbReference type="ARBA" id="ARBA00022989"/>
    </source>
</evidence>
<dbReference type="STRING" id="1569628.A0A316UJJ4"/>
<dbReference type="PANTHER" id="PTHR31465:SF1">
    <property type="entry name" value="PROTEIN RTA1-RELATED"/>
    <property type="match status" value="1"/>
</dbReference>
<comment type="subcellular location">
    <subcellularLocation>
        <location evidence="1">Membrane</location>
        <topology evidence="1">Multi-pass membrane protein</topology>
    </subcellularLocation>
</comment>
<dbReference type="Proteomes" id="UP000245884">
    <property type="component" value="Unassembled WGS sequence"/>
</dbReference>
<dbReference type="EMBL" id="KZ819676">
    <property type="protein sequence ID" value="PWN25389.1"/>
    <property type="molecule type" value="Genomic_DNA"/>
</dbReference>
<protein>
    <recommendedName>
        <fullName evidence="8">RTA1-domain-containing protein</fullName>
    </recommendedName>
</protein>
<feature type="transmembrane region" description="Helical" evidence="5">
    <location>
        <begin position="20"/>
        <end position="45"/>
    </location>
</feature>
<dbReference type="GO" id="GO:0016020">
    <property type="term" value="C:membrane"/>
    <property type="evidence" value="ECO:0007669"/>
    <property type="project" value="UniProtKB-SubCell"/>
</dbReference>
<feature type="transmembrane region" description="Helical" evidence="5">
    <location>
        <begin position="179"/>
        <end position="203"/>
    </location>
</feature>
<dbReference type="AlphaFoldDB" id="A0A316UJJ4"/>
<accession>A0A316UJJ4</accession>